<dbReference type="InterPro" id="IPR041588">
    <property type="entry name" value="Integrase_H2C2"/>
</dbReference>
<dbReference type="PROSITE" id="PS50879">
    <property type="entry name" value="RNASE_H_1"/>
    <property type="match status" value="1"/>
</dbReference>
<gene>
    <name evidence="5" type="ORF">HanXRQr2_Chr12g0528391</name>
</gene>
<dbReference type="SUPFAM" id="SSF53098">
    <property type="entry name" value="Ribonuclease H-like"/>
    <property type="match status" value="2"/>
</dbReference>
<comment type="caution">
    <text evidence="5">The sequence shown here is derived from an EMBL/GenBank/DDBJ whole genome shotgun (WGS) entry which is preliminary data.</text>
</comment>
<evidence type="ECO:0000259" key="4">
    <source>
        <dbReference type="PROSITE" id="PS50994"/>
    </source>
</evidence>
<feature type="domain" description="RNase H type-1" evidence="3">
    <location>
        <begin position="380"/>
        <end position="509"/>
    </location>
</feature>
<dbReference type="Gene3D" id="1.10.340.70">
    <property type="match status" value="1"/>
</dbReference>
<dbReference type="PANTHER" id="PTHR48475">
    <property type="entry name" value="RIBONUCLEASE H"/>
    <property type="match status" value="1"/>
</dbReference>
<dbReference type="GO" id="GO:0004523">
    <property type="term" value="F:RNA-DNA hybrid ribonuclease activity"/>
    <property type="evidence" value="ECO:0007669"/>
    <property type="project" value="InterPro"/>
</dbReference>
<evidence type="ECO:0000256" key="1">
    <source>
        <dbReference type="SAM" id="Coils"/>
    </source>
</evidence>
<feature type="domain" description="Integrase catalytic" evidence="4">
    <location>
        <begin position="676"/>
        <end position="835"/>
    </location>
</feature>
<evidence type="ECO:0000256" key="2">
    <source>
        <dbReference type="SAM" id="MobiDB-lite"/>
    </source>
</evidence>
<dbReference type="Pfam" id="PF13456">
    <property type="entry name" value="RVT_3"/>
    <property type="match status" value="1"/>
</dbReference>
<dbReference type="InterPro" id="IPR036397">
    <property type="entry name" value="RNaseH_sf"/>
</dbReference>
<keyword evidence="6" id="KW-1185">Reference proteome</keyword>
<dbReference type="InterPro" id="IPR002156">
    <property type="entry name" value="RNaseH_domain"/>
</dbReference>
<dbReference type="GO" id="GO:0015074">
    <property type="term" value="P:DNA integration"/>
    <property type="evidence" value="ECO:0007669"/>
    <property type="project" value="InterPro"/>
</dbReference>
<accession>A0A9K3ENQ8</accession>
<evidence type="ECO:0000313" key="6">
    <source>
        <dbReference type="Proteomes" id="UP000215914"/>
    </source>
</evidence>
<name>A0A9K3ENQ8_HELAN</name>
<dbReference type="Proteomes" id="UP000215914">
    <property type="component" value="Unassembled WGS sequence"/>
</dbReference>
<dbReference type="PANTHER" id="PTHR48475:SF2">
    <property type="entry name" value="RIBONUCLEASE H"/>
    <property type="match status" value="1"/>
</dbReference>
<dbReference type="Gramene" id="mRNA:HanXRQr2_Chr12g0528391">
    <property type="protein sequence ID" value="CDS:HanXRQr2_Chr12g0528391.1"/>
    <property type="gene ID" value="HanXRQr2_Chr12g0528391"/>
</dbReference>
<feature type="coiled-coil region" evidence="1">
    <location>
        <begin position="71"/>
        <end position="98"/>
    </location>
</feature>
<dbReference type="PROSITE" id="PS50994">
    <property type="entry name" value="INTEGRASE"/>
    <property type="match status" value="1"/>
</dbReference>
<evidence type="ECO:0000259" key="3">
    <source>
        <dbReference type="PROSITE" id="PS50879"/>
    </source>
</evidence>
<dbReference type="CDD" id="cd09279">
    <property type="entry name" value="RNase_HI_like"/>
    <property type="match status" value="1"/>
</dbReference>
<dbReference type="Pfam" id="PF17921">
    <property type="entry name" value="Integrase_H2C2"/>
    <property type="match status" value="1"/>
</dbReference>
<dbReference type="AlphaFoldDB" id="A0A9K3ENQ8"/>
<dbReference type="Pfam" id="PF00665">
    <property type="entry name" value="rve"/>
    <property type="match status" value="1"/>
</dbReference>
<protein>
    <submittedName>
        <fullName evidence="5">Integrase, catalytic core, ribonuclease H domain, ribonuclease H-like superfamily</fullName>
    </submittedName>
</protein>
<dbReference type="GO" id="GO:0003676">
    <property type="term" value="F:nucleic acid binding"/>
    <property type="evidence" value="ECO:0007669"/>
    <property type="project" value="InterPro"/>
</dbReference>
<organism evidence="5 6">
    <name type="scientific">Helianthus annuus</name>
    <name type="common">Common sunflower</name>
    <dbReference type="NCBI Taxonomy" id="4232"/>
    <lineage>
        <taxon>Eukaryota</taxon>
        <taxon>Viridiplantae</taxon>
        <taxon>Streptophyta</taxon>
        <taxon>Embryophyta</taxon>
        <taxon>Tracheophyta</taxon>
        <taxon>Spermatophyta</taxon>
        <taxon>Magnoliopsida</taxon>
        <taxon>eudicotyledons</taxon>
        <taxon>Gunneridae</taxon>
        <taxon>Pentapetalae</taxon>
        <taxon>asterids</taxon>
        <taxon>campanulids</taxon>
        <taxon>Asterales</taxon>
        <taxon>Asteraceae</taxon>
        <taxon>Asteroideae</taxon>
        <taxon>Heliantheae alliance</taxon>
        <taxon>Heliantheae</taxon>
        <taxon>Helianthus</taxon>
    </lineage>
</organism>
<reference evidence="5" key="2">
    <citation type="submission" date="2020-06" db="EMBL/GenBank/DDBJ databases">
        <title>Helianthus annuus Genome sequencing and assembly Release 2.</title>
        <authorList>
            <person name="Gouzy J."/>
            <person name="Langlade N."/>
            <person name="Munos S."/>
        </authorList>
    </citation>
    <scope>NUCLEOTIDE SEQUENCE</scope>
    <source>
        <tissue evidence="5">Leaves</tissue>
    </source>
</reference>
<feature type="region of interest" description="Disordered" evidence="2">
    <location>
        <begin position="1"/>
        <end position="55"/>
    </location>
</feature>
<keyword evidence="1" id="KW-0175">Coiled coil</keyword>
<reference evidence="5" key="1">
    <citation type="journal article" date="2017" name="Nature">
        <title>The sunflower genome provides insights into oil metabolism, flowering and Asterid evolution.</title>
        <authorList>
            <person name="Badouin H."/>
            <person name="Gouzy J."/>
            <person name="Grassa C.J."/>
            <person name="Murat F."/>
            <person name="Staton S.E."/>
            <person name="Cottret L."/>
            <person name="Lelandais-Briere C."/>
            <person name="Owens G.L."/>
            <person name="Carrere S."/>
            <person name="Mayjonade B."/>
            <person name="Legrand L."/>
            <person name="Gill N."/>
            <person name="Kane N.C."/>
            <person name="Bowers J.E."/>
            <person name="Hubner S."/>
            <person name="Bellec A."/>
            <person name="Berard A."/>
            <person name="Berges H."/>
            <person name="Blanchet N."/>
            <person name="Boniface M.C."/>
            <person name="Brunel D."/>
            <person name="Catrice O."/>
            <person name="Chaidir N."/>
            <person name="Claudel C."/>
            <person name="Donnadieu C."/>
            <person name="Faraut T."/>
            <person name="Fievet G."/>
            <person name="Helmstetter N."/>
            <person name="King M."/>
            <person name="Knapp S.J."/>
            <person name="Lai Z."/>
            <person name="Le Paslier M.C."/>
            <person name="Lippi Y."/>
            <person name="Lorenzon L."/>
            <person name="Mandel J.R."/>
            <person name="Marage G."/>
            <person name="Marchand G."/>
            <person name="Marquand E."/>
            <person name="Bret-Mestries E."/>
            <person name="Morien E."/>
            <person name="Nambeesan S."/>
            <person name="Nguyen T."/>
            <person name="Pegot-Espagnet P."/>
            <person name="Pouilly N."/>
            <person name="Raftis F."/>
            <person name="Sallet E."/>
            <person name="Schiex T."/>
            <person name="Thomas J."/>
            <person name="Vandecasteele C."/>
            <person name="Vares D."/>
            <person name="Vear F."/>
            <person name="Vautrin S."/>
            <person name="Crespi M."/>
            <person name="Mangin B."/>
            <person name="Burke J.M."/>
            <person name="Salse J."/>
            <person name="Munos S."/>
            <person name="Vincourt P."/>
            <person name="Rieseberg L.H."/>
            <person name="Langlade N.B."/>
        </authorList>
    </citation>
    <scope>NUCLEOTIDE SEQUENCE</scope>
    <source>
        <tissue evidence="5">Leaves</tissue>
    </source>
</reference>
<proteinExistence type="predicted"/>
<dbReference type="EMBL" id="MNCJ02000327">
    <property type="protein sequence ID" value="KAF5776810.1"/>
    <property type="molecule type" value="Genomic_DNA"/>
</dbReference>
<evidence type="ECO:0000313" key="5">
    <source>
        <dbReference type="EMBL" id="KAF5776810.1"/>
    </source>
</evidence>
<feature type="compositionally biased region" description="Low complexity" evidence="2">
    <location>
        <begin position="38"/>
        <end position="55"/>
    </location>
</feature>
<sequence length="964" mass="106505">MASSLKNTSTAMSAVTSAQTTLPPPPAGSQRNAEKRPTPSFSKPPSSSAMNSSIPSTSDVFALILQMKDRMQRQDETNDRILREIGDLKRQKKAAEDHSPLMPKSLSFETPMVTSQPSGIPDVQITGETRGLHLKSAAMTQTSGSYFQPAGSYPQYMGSFMNPGAYPGAQQFQGSYFIPGSFQSQGSSFVPGSSQVQGSSFVPGSSQIPGSLQMPGSLKSLQTGSLDIHQGDFIPMQTIASTGPSVVPESQQCGFPNQNPMGGNTLNNYPTTNLGFMQDTGTNHIMARELQKLKDMISSVPGVVKPIPEIADGSHKVSRFAPPICDAEVPKRFHIPTMKLYDGTTDPEEHIAQYRERMEINPIPEKLKEAELEVQQLDETKDPWILHTDGSSNIKGTGLGILLKSPQGDIIPHSIACEFQATNNEAEYEALIAGLQIAKDMGVKYLEVYVDSLLITNHFNGSYAVKGEKLTKYLEIVKELALSFVSFSLTQVPREDNTEADALANLGSSLKIPEDISIPIIHILAPAIEKQVAMEIEEDTAMIPSEEAQPNSGSWISPIMGYLQHGEIPMGENPRAFRIKVSQFTILNNVLYKRSLAGPYLRCIEDPEIEEVLKDFHEGDCGNHTGGRALFSRILRTGYYWPTMKRDATEYAKKCDPCQRHSNILHQPAEFLHPIPSSWPFMRWGMDIVGKLPKAPGGKVFMLAMTDYFSKWIEAEAFAQVREKEVISFIKRNIITRFGIPSEIVCDNGSQFIGRRTTNFCDSWGIKMITSTPVHPQANGQAESSNKIIINNLKKKLGSKKGKWAEELPYVLWADRTTPKNATGQTPFSLVFGAEAVIPTEMVIPTARTSARDPEENAATLAQDLDTIEEIRDLARIRMASYQQRMAGAYNKNVRIRKFQVGDMVLRKAFQNTINPADGKLAPKWEGPYLIEAEAGKGAYRLLTMEGNLLPRAWNAVHLKKYFM</sequence>
<dbReference type="InterPro" id="IPR001584">
    <property type="entry name" value="Integrase_cat-core"/>
</dbReference>
<dbReference type="InterPro" id="IPR012337">
    <property type="entry name" value="RNaseH-like_sf"/>
</dbReference>
<dbReference type="Gene3D" id="3.30.420.10">
    <property type="entry name" value="Ribonuclease H-like superfamily/Ribonuclease H"/>
    <property type="match status" value="2"/>
</dbReference>
<feature type="compositionally biased region" description="Polar residues" evidence="2">
    <location>
        <begin position="1"/>
        <end position="21"/>
    </location>
</feature>